<organism evidence="2">
    <name type="scientific">marine sediment metagenome</name>
    <dbReference type="NCBI Taxonomy" id="412755"/>
    <lineage>
        <taxon>unclassified sequences</taxon>
        <taxon>metagenomes</taxon>
        <taxon>ecological metagenomes</taxon>
    </lineage>
</organism>
<dbReference type="InterPro" id="IPR032710">
    <property type="entry name" value="NTF2-like_dom_sf"/>
</dbReference>
<comment type="caution">
    <text evidence="2">The sequence shown here is derived from an EMBL/GenBank/DDBJ whole genome shotgun (WGS) entry which is preliminary data.</text>
</comment>
<dbReference type="EMBL" id="LAZR01030667">
    <property type="protein sequence ID" value="KKL55915.1"/>
    <property type="molecule type" value="Genomic_DNA"/>
</dbReference>
<reference evidence="2" key="1">
    <citation type="journal article" date="2015" name="Nature">
        <title>Complex archaea that bridge the gap between prokaryotes and eukaryotes.</title>
        <authorList>
            <person name="Spang A."/>
            <person name="Saw J.H."/>
            <person name="Jorgensen S.L."/>
            <person name="Zaremba-Niedzwiedzka K."/>
            <person name="Martijn J."/>
            <person name="Lind A.E."/>
            <person name="van Eijk R."/>
            <person name="Schleper C."/>
            <person name="Guy L."/>
            <person name="Ettema T.J."/>
        </authorList>
    </citation>
    <scope>NUCLEOTIDE SEQUENCE</scope>
</reference>
<gene>
    <name evidence="2" type="ORF">LCGC14_2250650</name>
</gene>
<protein>
    <recommendedName>
        <fullName evidence="1">SnoaL-like domain-containing protein</fullName>
    </recommendedName>
</protein>
<dbReference type="AlphaFoldDB" id="A0A0F9FF75"/>
<dbReference type="Pfam" id="PF12680">
    <property type="entry name" value="SnoaL_2"/>
    <property type="match status" value="1"/>
</dbReference>
<dbReference type="PANTHER" id="PTHR41252:SF1">
    <property type="entry name" value="BLR2505 PROTEIN"/>
    <property type="match status" value="1"/>
</dbReference>
<feature type="domain" description="SnoaL-like" evidence="1">
    <location>
        <begin position="10"/>
        <end position="117"/>
    </location>
</feature>
<evidence type="ECO:0000313" key="2">
    <source>
        <dbReference type="EMBL" id="KKL55915.1"/>
    </source>
</evidence>
<evidence type="ECO:0000259" key="1">
    <source>
        <dbReference type="Pfam" id="PF12680"/>
    </source>
</evidence>
<sequence length="134" mass="15736">AMSQENVEIVRRIWEAWVRGDMETVVTFYAPEIEMDFSHFDWPEESLYRGLEAVRGFLDQFRASWDRYESRVEEFIDADDRVVILCWQSGRGDVSGADVEMEWAQIYTLRDGKAVRIENYSDRAEALEAVGLRE</sequence>
<proteinExistence type="predicted"/>
<accession>A0A0F9FF75</accession>
<feature type="non-terminal residue" evidence="2">
    <location>
        <position position="1"/>
    </location>
</feature>
<dbReference type="SUPFAM" id="SSF54427">
    <property type="entry name" value="NTF2-like"/>
    <property type="match status" value="1"/>
</dbReference>
<dbReference type="PANTHER" id="PTHR41252">
    <property type="entry name" value="BLR2505 PROTEIN"/>
    <property type="match status" value="1"/>
</dbReference>
<dbReference type="InterPro" id="IPR037401">
    <property type="entry name" value="SnoaL-like"/>
</dbReference>
<name>A0A0F9FF75_9ZZZZ</name>
<dbReference type="Gene3D" id="3.10.450.50">
    <property type="match status" value="1"/>
</dbReference>